<comment type="catalytic activity">
    <reaction evidence="6">
        <text>orotidine 5'-phosphate + diphosphate = orotate + 5-phospho-alpha-D-ribose 1-diphosphate</text>
        <dbReference type="Rhea" id="RHEA:10380"/>
        <dbReference type="ChEBI" id="CHEBI:30839"/>
        <dbReference type="ChEBI" id="CHEBI:33019"/>
        <dbReference type="ChEBI" id="CHEBI:57538"/>
        <dbReference type="ChEBI" id="CHEBI:58017"/>
        <dbReference type="EC" id="2.4.2.10"/>
    </reaction>
</comment>
<comment type="function">
    <text evidence="6">Catalyzes the transfer of a ribosyl phosphate group from 5-phosphoribose 1-diphosphate to orotate, leading to the formation of orotidine monophosphate (OMP).</text>
</comment>
<evidence type="ECO:0000256" key="5">
    <source>
        <dbReference type="ARBA" id="ARBA00022975"/>
    </source>
</evidence>
<dbReference type="GO" id="GO:0000287">
    <property type="term" value="F:magnesium ion binding"/>
    <property type="evidence" value="ECO:0007669"/>
    <property type="project" value="UniProtKB-UniRule"/>
</dbReference>
<evidence type="ECO:0000256" key="2">
    <source>
        <dbReference type="ARBA" id="ARBA00011971"/>
    </source>
</evidence>
<organism evidence="8 9">
    <name type="scientific">Virgisporangium ochraceum</name>
    <dbReference type="NCBI Taxonomy" id="65505"/>
    <lineage>
        <taxon>Bacteria</taxon>
        <taxon>Bacillati</taxon>
        <taxon>Actinomycetota</taxon>
        <taxon>Actinomycetes</taxon>
        <taxon>Micromonosporales</taxon>
        <taxon>Micromonosporaceae</taxon>
        <taxon>Virgisporangium</taxon>
    </lineage>
</organism>
<evidence type="ECO:0000256" key="1">
    <source>
        <dbReference type="ARBA" id="ARBA00004889"/>
    </source>
</evidence>
<feature type="binding site" evidence="6">
    <location>
        <position position="90"/>
    </location>
    <ligand>
        <name>5-phospho-alpha-D-ribose 1-diphosphate</name>
        <dbReference type="ChEBI" id="CHEBI:58017"/>
        <note>ligand shared between dimeric partners</note>
    </ligand>
</feature>
<reference evidence="8" key="1">
    <citation type="submission" date="2021-01" db="EMBL/GenBank/DDBJ databases">
        <title>Whole genome shotgun sequence of Virgisporangium ochraceum NBRC 16418.</title>
        <authorList>
            <person name="Komaki H."/>
            <person name="Tamura T."/>
        </authorList>
    </citation>
    <scope>NUCLEOTIDE SEQUENCE</scope>
    <source>
        <strain evidence="8">NBRC 16418</strain>
    </source>
</reference>
<dbReference type="PANTHER" id="PTHR19278:SF9">
    <property type="entry name" value="URIDINE 5'-MONOPHOSPHATE SYNTHASE"/>
    <property type="match status" value="1"/>
</dbReference>
<comment type="caution">
    <text evidence="6">Lacks conserved residue(s) required for the propagation of feature annotation.</text>
</comment>
<evidence type="ECO:0000313" key="8">
    <source>
        <dbReference type="EMBL" id="GIJ66676.1"/>
    </source>
</evidence>
<feature type="binding site" evidence="6">
    <location>
        <position position="86"/>
    </location>
    <ligand>
        <name>5-phospho-alpha-D-ribose 1-diphosphate</name>
        <dbReference type="ChEBI" id="CHEBI:58017"/>
        <note>ligand shared between dimeric partners</note>
    </ligand>
</feature>
<evidence type="ECO:0000256" key="6">
    <source>
        <dbReference type="HAMAP-Rule" id="MF_01208"/>
    </source>
</evidence>
<evidence type="ECO:0000256" key="3">
    <source>
        <dbReference type="ARBA" id="ARBA00022676"/>
    </source>
</evidence>
<keyword evidence="9" id="KW-1185">Reference proteome</keyword>
<dbReference type="GO" id="GO:0019856">
    <property type="term" value="P:pyrimidine nucleobase biosynthetic process"/>
    <property type="evidence" value="ECO:0007669"/>
    <property type="project" value="TreeGrafter"/>
</dbReference>
<dbReference type="Pfam" id="PF00156">
    <property type="entry name" value="Pribosyltran"/>
    <property type="match status" value="1"/>
</dbReference>
<proteinExistence type="inferred from homology"/>
<dbReference type="InterPro" id="IPR029057">
    <property type="entry name" value="PRTase-like"/>
</dbReference>
<dbReference type="SUPFAM" id="SSF53271">
    <property type="entry name" value="PRTase-like"/>
    <property type="match status" value="1"/>
</dbReference>
<gene>
    <name evidence="8" type="primary">pyrE_2</name>
    <name evidence="6" type="synonym">pyrE</name>
    <name evidence="8" type="ORF">Voc01_015930</name>
</gene>
<dbReference type="PANTHER" id="PTHR19278">
    <property type="entry name" value="OROTATE PHOSPHORIBOSYLTRANSFERASE"/>
    <property type="match status" value="1"/>
</dbReference>
<protein>
    <recommendedName>
        <fullName evidence="2 6">Orotate phosphoribosyltransferase</fullName>
        <shortName evidence="6">OPRT</shortName>
        <shortName evidence="6">OPRTase</shortName>
        <ecNumber evidence="2 6">2.4.2.10</ecNumber>
    </recommendedName>
</protein>
<feature type="binding site" evidence="6">
    <location>
        <position position="116"/>
    </location>
    <ligand>
        <name>orotate</name>
        <dbReference type="ChEBI" id="CHEBI:30839"/>
    </ligand>
</feature>
<keyword evidence="3 6" id="KW-0328">Glycosyltransferase</keyword>
<dbReference type="EC" id="2.4.2.10" evidence="2 6"/>
<feature type="binding site" description="in other chain" evidence="6">
    <location>
        <position position="21"/>
    </location>
    <ligand>
        <name>5-phospho-alpha-D-ribose 1-diphosphate</name>
        <dbReference type="ChEBI" id="CHEBI:58017"/>
        <note>ligand shared between dimeric partners</note>
    </ligand>
</feature>
<dbReference type="CDD" id="cd06223">
    <property type="entry name" value="PRTases_typeI"/>
    <property type="match status" value="1"/>
</dbReference>
<keyword evidence="6" id="KW-0460">Magnesium</keyword>
<feature type="binding site" description="in other chain" evidence="6">
    <location>
        <position position="87"/>
    </location>
    <ligand>
        <name>5-phospho-alpha-D-ribose 1-diphosphate</name>
        <dbReference type="ChEBI" id="CHEBI:58017"/>
        <note>ligand shared between dimeric partners</note>
    </ligand>
</feature>
<dbReference type="Gene3D" id="3.40.50.2020">
    <property type="match status" value="1"/>
</dbReference>
<evidence type="ECO:0000259" key="7">
    <source>
        <dbReference type="Pfam" id="PF00156"/>
    </source>
</evidence>
<feature type="binding site" description="in other chain" evidence="6">
    <location>
        <begin position="112"/>
        <end position="120"/>
    </location>
    <ligand>
        <name>5-phospho-alpha-D-ribose 1-diphosphate</name>
        <dbReference type="ChEBI" id="CHEBI:58017"/>
        <note>ligand shared between dimeric partners</note>
    </ligand>
</feature>
<dbReference type="GO" id="GO:0044205">
    <property type="term" value="P:'de novo' UMP biosynthetic process"/>
    <property type="evidence" value="ECO:0007669"/>
    <property type="project" value="UniProtKB-UniRule"/>
</dbReference>
<dbReference type="NCBIfam" id="TIGR00336">
    <property type="entry name" value="pyrE"/>
    <property type="match status" value="1"/>
</dbReference>
<comment type="cofactor">
    <cofactor evidence="6">
        <name>Mg(2+)</name>
        <dbReference type="ChEBI" id="CHEBI:18420"/>
    </cofactor>
</comment>
<feature type="domain" description="Phosphoribosyltransferase" evidence="7">
    <location>
        <begin position="36"/>
        <end position="146"/>
    </location>
</feature>
<dbReference type="HAMAP" id="MF_01208">
    <property type="entry name" value="PyrE"/>
    <property type="match status" value="1"/>
</dbReference>
<comment type="pathway">
    <text evidence="1 6">Pyrimidine metabolism; UMP biosynthesis via de novo pathway; UMP from orotate: step 1/2.</text>
</comment>
<keyword evidence="4 6" id="KW-0808">Transferase</keyword>
<comment type="similarity">
    <text evidence="6">Belongs to the purine/pyrimidine phosphoribosyltransferase family. PyrE subfamily.</text>
</comment>
<keyword evidence="5 6" id="KW-0665">Pyrimidine biosynthesis</keyword>
<dbReference type="EMBL" id="BOPH01000020">
    <property type="protein sequence ID" value="GIJ66676.1"/>
    <property type="molecule type" value="Genomic_DNA"/>
</dbReference>
<name>A0A8J3ZN28_9ACTN</name>
<dbReference type="InterPro" id="IPR000836">
    <property type="entry name" value="PRTase_dom"/>
</dbReference>
<dbReference type="InterPro" id="IPR004467">
    <property type="entry name" value="Or_phspho_trans_dom"/>
</dbReference>
<comment type="caution">
    <text evidence="8">The sequence shown here is derived from an EMBL/GenBank/DDBJ whole genome shotgun (WGS) entry which is preliminary data.</text>
</comment>
<evidence type="ECO:0000313" key="9">
    <source>
        <dbReference type="Proteomes" id="UP000635606"/>
    </source>
</evidence>
<sequence>MSALARRVYEACHLTGTFRLRSGQVSHEYFDKYLFEAQPALLRDVAEAMVALLPDECDVLAGMELGGIPIATVMSQLTGLPTVFVRKQAKEYGTAKLAEGGAVAGRRVVVVEDVVTTGGALLASCRDLRAAGAVVDLVVCAIDREQGGAANLAAESLVLRPALTRAGLEAAVRA</sequence>
<feature type="binding site" evidence="6">
    <location>
        <position position="144"/>
    </location>
    <ligand>
        <name>orotate</name>
        <dbReference type="ChEBI" id="CHEBI:30839"/>
    </ligand>
</feature>
<dbReference type="Proteomes" id="UP000635606">
    <property type="component" value="Unassembled WGS sequence"/>
</dbReference>
<accession>A0A8J3ZN28</accession>
<comment type="subunit">
    <text evidence="6">Homodimer.</text>
</comment>
<dbReference type="UniPathway" id="UPA00070">
    <property type="reaction ID" value="UER00119"/>
</dbReference>
<dbReference type="AlphaFoldDB" id="A0A8J3ZN28"/>
<dbReference type="GO" id="GO:0004588">
    <property type="term" value="F:orotate phosphoribosyltransferase activity"/>
    <property type="evidence" value="ECO:0007669"/>
    <property type="project" value="UniProtKB-UniRule"/>
</dbReference>
<evidence type="ECO:0000256" key="4">
    <source>
        <dbReference type="ARBA" id="ARBA00022679"/>
    </source>
</evidence>
<dbReference type="InterPro" id="IPR023031">
    <property type="entry name" value="OPRT"/>
</dbReference>